<reference evidence="1" key="1">
    <citation type="submission" date="2021-06" db="EMBL/GenBank/DDBJ databases">
        <authorList>
            <person name="Kallberg Y."/>
            <person name="Tangrot J."/>
            <person name="Rosling A."/>
        </authorList>
    </citation>
    <scope>NUCLEOTIDE SEQUENCE</scope>
    <source>
        <strain evidence="1">AU212A</strain>
    </source>
</reference>
<accession>A0ACA9LT30</accession>
<keyword evidence="2" id="KW-1185">Reference proteome</keyword>
<gene>
    <name evidence="1" type="ORF">SCALOS_LOCUS4773</name>
</gene>
<evidence type="ECO:0000313" key="2">
    <source>
        <dbReference type="Proteomes" id="UP000789860"/>
    </source>
</evidence>
<organism evidence="1 2">
    <name type="scientific">Scutellospora calospora</name>
    <dbReference type="NCBI Taxonomy" id="85575"/>
    <lineage>
        <taxon>Eukaryota</taxon>
        <taxon>Fungi</taxon>
        <taxon>Fungi incertae sedis</taxon>
        <taxon>Mucoromycota</taxon>
        <taxon>Glomeromycotina</taxon>
        <taxon>Glomeromycetes</taxon>
        <taxon>Diversisporales</taxon>
        <taxon>Gigasporaceae</taxon>
        <taxon>Scutellospora</taxon>
    </lineage>
</organism>
<evidence type="ECO:0000313" key="1">
    <source>
        <dbReference type="EMBL" id="CAG8539227.1"/>
    </source>
</evidence>
<proteinExistence type="predicted"/>
<dbReference type="EMBL" id="CAJVPM010006842">
    <property type="protein sequence ID" value="CAG8539227.1"/>
    <property type="molecule type" value="Genomic_DNA"/>
</dbReference>
<sequence length="105" mass="12299">MNSQESSSSFQKNTYTDKSDIIGTKDVCQVIIKKNEKNQKCEKEYVHDNLTSNMITHLRLYNIVNSKKLKSDIQQKRQTTLLEMVKTNTPHKDDRRKEIIRGVVE</sequence>
<name>A0ACA9LT30_9GLOM</name>
<comment type="caution">
    <text evidence="1">The sequence shown here is derived from an EMBL/GenBank/DDBJ whole genome shotgun (WGS) entry which is preliminary data.</text>
</comment>
<protein>
    <submittedName>
        <fullName evidence="1">8564_t:CDS:1</fullName>
    </submittedName>
</protein>
<dbReference type="Proteomes" id="UP000789860">
    <property type="component" value="Unassembled WGS sequence"/>
</dbReference>